<organism evidence="2 3">
    <name type="scientific">Pseudozyma hubeiensis (strain SY62)</name>
    <name type="common">Yeast</name>
    <dbReference type="NCBI Taxonomy" id="1305764"/>
    <lineage>
        <taxon>Eukaryota</taxon>
        <taxon>Fungi</taxon>
        <taxon>Dikarya</taxon>
        <taxon>Basidiomycota</taxon>
        <taxon>Ustilaginomycotina</taxon>
        <taxon>Ustilaginomycetes</taxon>
        <taxon>Ustilaginales</taxon>
        <taxon>Ustilaginaceae</taxon>
        <taxon>Pseudozyma</taxon>
    </lineage>
</organism>
<gene>
    <name evidence="2" type="ORF">PHSY_006322</name>
</gene>
<dbReference type="HOGENOM" id="CLU_1619775_0_0_1"/>
<feature type="compositionally biased region" description="Basic and acidic residues" evidence="1">
    <location>
        <begin position="60"/>
        <end position="75"/>
    </location>
</feature>
<keyword evidence="2" id="KW-0808">Transferase</keyword>
<feature type="region of interest" description="Disordered" evidence="1">
    <location>
        <begin position="60"/>
        <end position="111"/>
    </location>
</feature>
<dbReference type="GO" id="GO:0016301">
    <property type="term" value="F:kinase activity"/>
    <property type="evidence" value="ECO:0007669"/>
    <property type="project" value="UniProtKB-KW"/>
</dbReference>
<dbReference type="AlphaFoldDB" id="R9PBE2"/>
<dbReference type="GeneID" id="24111594"/>
<feature type="compositionally biased region" description="Polar residues" evidence="1">
    <location>
        <begin position="90"/>
        <end position="101"/>
    </location>
</feature>
<name>R9PBE2_PSEHS</name>
<sequence length="164" mass="18131">MRFHLPLVCPTSSCRDGSTSVWCRSSDQERHGRTVLGERDNRLAESGSEPAQADIVLAEHVTEEERSPILPDRKIGSFSSAGPSRVLRPTNKSSQSLTQRSALADNGRRQNPCKTCCSDDIDLAPVCMTMRKRRMWDAGFAFVGCSVDRDGGQRAERDKMTLSS</sequence>
<keyword evidence="2" id="KW-0418">Kinase</keyword>
<dbReference type="OrthoDB" id="10516424at2759"/>
<dbReference type="RefSeq" id="XP_012192315.1">
    <property type="nucleotide sequence ID" value="XM_012336925.1"/>
</dbReference>
<reference evidence="3" key="1">
    <citation type="journal article" date="2013" name="Genome Announc.">
        <title>Draft genome sequence of the basidiomycetous yeast-like fungus Pseudozyma hubeiensis SY62, which produces an abundant amount of the biosurfactant mannosylerythritol lipids.</title>
        <authorList>
            <person name="Konishi M."/>
            <person name="Hatada Y."/>
            <person name="Horiuchi J."/>
        </authorList>
    </citation>
    <scope>NUCLEOTIDE SEQUENCE [LARGE SCALE GENOMIC DNA]</scope>
    <source>
        <strain evidence="3">SY62</strain>
    </source>
</reference>
<evidence type="ECO:0000256" key="1">
    <source>
        <dbReference type="SAM" id="MobiDB-lite"/>
    </source>
</evidence>
<evidence type="ECO:0000313" key="2">
    <source>
        <dbReference type="EMBL" id="GAC98728.1"/>
    </source>
</evidence>
<protein>
    <submittedName>
        <fullName evidence="2">Serine/threonine-protein kinase ssp1</fullName>
    </submittedName>
</protein>
<keyword evidence="3" id="KW-1185">Reference proteome</keyword>
<dbReference type="Proteomes" id="UP000014071">
    <property type="component" value="Unassembled WGS sequence"/>
</dbReference>
<evidence type="ECO:0000313" key="3">
    <source>
        <dbReference type="Proteomes" id="UP000014071"/>
    </source>
</evidence>
<proteinExistence type="predicted"/>
<accession>R9PBE2</accession>
<dbReference type="EMBL" id="DF238821">
    <property type="protein sequence ID" value="GAC98728.1"/>
    <property type="molecule type" value="Genomic_DNA"/>
</dbReference>